<reference evidence="2 4" key="1">
    <citation type="journal article" date="2011" name="Nature">
        <title>The Medicago genome provides insight into the evolution of rhizobial symbioses.</title>
        <authorList>
            <person name="Young N.D."/>
            <person name="Debelle F."/>
            <person name="Oldroyd G.E."/>
            <person name="Geurts R."/>
            <person name="Cannon S.B."/>
            <person name="Udvardi M.K."/>
            <person name="Benedito V.A."/>
            <person name="Mayer K.F."/>
            <person name="Gouzy J."/>
            <person name="Schoof H."/>
            <person name="Van de Peer Y."/>
            <person name="Proost S."/>
            <person name="Cook D.R."/>
            <person name="Meyers B.C."/>
            <person name="Spannagl M."/>
            <person name="Cheung F."/>
            <person name="De Mita S."/>
            <person name="Krishnakumar V."/>
            <person name="Gundlach H."/>
            <person name="Zhou S."/>
            <person name="Mudge J."/>
            <person name="Bharti A.K."/>
            <person name="Murray J.D."/>
            <person name="Naoumkina M.A."/>
            <person name="Rosen B."/>
            <person name="Silverstein K.A."/>
            <person name="Tang H."/>
            <person name="Rombauts S."/>
            <person name="Zhao P.X."/>
            <person name="Zhou P."/>
            <person name="Barbe V."/>
            <person name="Bardou P."/>
            <person name="Bechner M."/>
            <person name="Bellec A."/>
            <person name="Berger A."/>
            <person name="Berges H."/>
            <person name="Bidwell S."/>
            <person name="Bisseling T."/>
            <person name="Choisne N."/>
            <person name="Couloux A."/>
            <person name="Denny R."/>
            <person name="Deshpande S."/>
            <person name="Dai X."/>
            <person name="Doyle J.J."/>
            <person name="Dudez A.M."/>
            <person name="Farmer A.D."/>
            <person name="Fouteau S."/>
            <person name="Franken C."/>
            <person name="Gibelin C."/>
            <person name="Gish J."/>
            <person name="Goldstein S."/>
            <person name="Gonzalez A.J."/>
            <person name="Green P.J."/>
            <person name="Hallab A."/>
            <person name="Hartog M."/>
            <person name="Hua A."/>
            <person name="Humphray S.J."/>
            <person name="Jeong D.H."/>
            <person name="Jing Y."/>
            <person name="Jocker A."/>
            <person name="Kenton S.M."/>
            <person name="Kim D.J."/>
            <person name="Klee K."/>
            <person name="Lai H."/>
            <person name="Lang C."/>
            <person name="Lin S."/>
            <person name="Macmil S.L."/>
            <person name="Magdelenat G."/>
            <person name="Matthews L."/>
            <person name="McCorrison J."/>
            <person name="Monaghan E.L."/>
            <person name="Mun J.H."/>
            <person name="Najar F.Z."/>
            <person name="Nicholson C."/>
            <person name="Noirot C."/>
            <person name="O'Bleness M."/>
            <person name="Paule C.R."/>
            <person name="Poulain J."/>
            <person name="Prion F."/>
            <person name="Qin B."/>
            <person name="Qu C."/>
            <person name="Retzel E.F."/>
            <person name="Riddle C."/>
            <person name="Sallet E."/>
            <person name="Samain S."/>
            <person name="Samson N."/>
            <person name="Sanders I."/>
            <person name="Saurat O."/>
            <person name="Scarpelli C."/>
            <person name="Schiex T."/>
            <person name="Segurens B."/>
            <person name="Severin A.J."/>
            <person name="Sherrier D.J."/>
            <person name="Shi R."/>
            <person name="Sims S."/>
            <person name="Singer S.R."/>
            <person name="Sinharoy S."/>
            <person name="Sterck L."/>
            <person name="Viollet A."/>
            <person name="Wang B.B."/>
            <person name="Wang K."/>
            <person name="Wang M."/>
            <person name="Wang X."/>
            <person name="Warfsmann J."/>
            <person name="Weissenbach J."/>
            <person name="White D.D."/>
            <person name="White J.D."/>
            <person name="Wiley G.B."/>
            <person name="Wincker P."/>
            <person name="Xing Y."/>
            <person name="Yang L."/>
            <person name="Yao Z."/>
            <person name="Ying F."/>
            <person name="Zhai J."/>
            <person name="Zhou L."/>
            <person name="Zuber A."/>
            <person name="Denarie J."/>
            <person name="Dixon R.A."/>
            <person name="May G.D."/>
            <person name="Schwartz D.C."/>
            <person name="Rogers J."/>
            <person name="Quetier F."/>
            <person name="Town C.D."/>
            <person name="Roe B.A."/>
        </authorList>
    </citation>
    <scope>NUCLEOTIDE SEQUENCE [LARGE SCALE GENOMIC DNA]</scope>
    <source>
        <strain evidence="2">A17</strain>
        <strain evidence="3 4">cv. Jemalong A17</strain>
    </source>
</reference>
<dbReference type="EMBL" id="CM001219">
    <property type="protein sequence ID" value="AES70391.1"/>
    <property type="molecule type" value="Genomic_DNA"/>
</dbReference>
<gene>
    <name evidence="2" type="ordered locus">MTR_3g052630</name>
</gene>
<keyword evidence="1" id="KW-0472">Membrane</keyword>
<reference evidence="2 4" key="2">
    <citation type="journal article" date="2014" name="BMC Genomics">
        <title>An improved genome release (version Mt4.0) for the model legume Medicago truncatula.</title>
        <authorList>
            <person name="Tang H."/>
            <person name="Krishnakumar V."/>
            <person name="Bidwell S."/>
            <person name="Rosen B."/>
            <person name="Chan A."/>
            <person name="Zhou S."/>
            <person name="Gentzbittel L."/>
            <person name="Childs K.L."/>
            <person name="Yandell M."/>
            <person name="Gundlach H."/>
            <person name="Mayer K.F."/>
            <person name="Schwartz D.C."/>
            <person name="Town C.D."/>
        </authorList>
    </citation>
    <scope>GENOME REANNOTATION</scope>
    <source>
        <strain evidence="3 4">cv. Jemalong A17</strain>
    </source>
</reference>
<evidence type="ECO:0000313" key="4">
    <source>
        <dbReference type="Proteomes" id="UP000002051"/>
    </source>
</evidence>
<organism evidence="2 4">
    <name type="scientific">Medicago truncatula</name>
    <name type="common">Barrel medic</name>
    <name type="synonym">Medicago tribuloides</name>
    <dbReference type="NCBI Taxonomy" id="3880"/>
    <lineage>
        <taxon>Eukaryota</taxon>
        <taxon>Viridiplantae</taxon>
        <taxon>Streptophyta</taxon>
        <taxon>Embryophyta</taxon>
        <taxon>Tracheophyta</taxon>
        <taxon>Spermatophyta</taxon>
        <taxon>Magnoliopsida</taxon>
        <taxon>eudicotyledons</taxon>
        <taxon>Gunneridae</taxon>
        <taxon>Pentapetalae</taxon>
        <taxon>rosids</taxon>
        <taxon>fabids</taxon>
        <taxon>Fabales</taxon>
        <taxon>Fabaceae</taxon>
        <taxon>Papilionoideae</taxon>
        <taxon>50 kb inversion clade</taxon>
        <taxon>NPAAA clade</taxon>
        <taxon>Hologalegina</taxon>
        <taxon>IRL clade</taxon>
        <taxon>Trifolieae</taxon>
        <taxon>Medicago</taxon>
    </lineage>
</organism>
<dbReference type="EnsemblPlants" id="AES70391">
    <property type="protein sequence ID" value="AES70391"/>
    <property type="gene ID" value="MTR_3g052630"/>
</dbReference>
<dbReference type="AlphaFoldDB" id="G7IY49"/>
<feature type="transmembrane region" description="Helical" evidence="1">
    <location>
        <begin position="12"/>
        <end position="31"/>
    </location>
</feature>
<sequence length="73" mass="8463">MNPFPTAPYDSFYLFSTVTIVHCLITHLILIEAMNDGDPHVQPRLFQPPFDQSTRSNKQTWLILSKSWVLCKL</sequence>
<proteinExistence type="predicted"/>
<evidence type="ECO:0000313" key="3">
    <source>
        <dbReference type="EnsemblPlants" id="AES70391"/>
    </source>
</evidence>
<dbReference type="PaxDb" id="3880-AES70391"/>
<dbReference type="HOGENOM" id="CLU_2708523_0_0_1"/>
<evidence type="ECO:0000313" key="2">
    <source>
        <dbReference type="EMBL" id="AES70391.1"/>
    </source>
</evidence>
<reference evidence="3" key="3">
    <citation type="submission" date="2015-04" db="UniProtKB">
        <authorList>
            <consortium name="EnsemblPlants"/>
        </authorList>
    </citation>
    <scope>IDENTIFICATION</scope>
    <source>
        <strain evidence="3">cv. Jemalong A17</strain>
    </source>
</reference>
<dbReference type="Proteomes" id="UP000002051">
    <property type="component" value="Chromosome 3"/>
</dbReference>
<keyword evidence="1" id="KW-1133">Transmembrane helix</keyword>
<accession>G7IY49</accession>
<name>G7IY49_MEDTR</name>
<keyword evidence="1 2" id="KW-0812">Transmembrane</keyword>
<protein>
    <submittedName>
        <fullName evidence="2">Transmembrane protein, putative</fullName>
    </submittedName>
</protein>
<evidence type="ECO:0000256" key="1">
    <source>
        <dbReference type="SAM" id="Phobius"/>
    </source>
</evidence>
<keyword evidence="4" id="KW-1185">Reference proteome</keyword>